<dbReference type="HOGENOM" id="CLU_2430038_0_0_1"/>
<reference evidence="2" key="1">
    <citation type="journal article" date="2013" name="Science">
        <title>The Amborella genome and the evolution of flowering plants.</title>
        <authorList>
            <consortium name="Amborella Genome Project"/>
        </authorList>
    </citation>
    <scope>NUCLEOTIDE SEQUENCE [LARGE SCALE GENOMIC DNA]</scope>
</reference>
<name>W1NKP2_AMBTC</name>
<protein>
    <submittedName>
        <fullName evidence="1">Uncharacterized protein</fullName>
    </submittedName>
</protein>
<sequence length="91" mass="10200">MRRSVMGLSLRMCSLVEHLPKHVHFSSAILRLGRRMNLAGIKPGRTNQVADALSWKAELGALKLEEVPAFNWSEHCPVKAEAVDWRPVSPN</sequence>
<dbReference type="Proteomes" id="UP000017836">
    <property type="component" value="Unassembled WGS sequence"/>
</dbReference>
<evidence type="ECO:0000313" key="2">
    <source>
        <dbReference type="Proteomes" id="UP000017836"/>
    </source>
</evidence>
<gene>
    <name evidence="1" type="ORF">AMTR_s00188p00042670</name>
</gene>
<organism evidence="1 2">
    <name type="scientific">Amborella trichopoda</name>
    <dbReference type="NCBI Taxonomy" id="13333"/>
    <lineage>
        <taxon>Eukaryota</taxon>
        <taxon>Viridiplantae</taxon>
        <taxon>Streptophyta</taxon>
        <taxon>Embryophyta</taxon>
        <taxon>Tracheophyta</taxon>
        <taxon>Spermatophyta</taxon>
        <taxon>Magnoliopsida</taxon>
        <taxon>Amborellales</taxon>
        <taxon>Amborellaceae</taxon>
        <taxon>Amborella</taxon>
    </lineage>
</organism>
<dbReference type="Gramene" id="ERM95794">
    <property type="protein sequence ID" value="ERM95794"/>
    <property type="gene ID" value="AMTR_s00188p00042670"/>
</dbReference>
<accession>W1NKP2</accession>
<keyword evidence="2" id="KW-1185">Reference proteome</keyword>
<dbReference type="EMBL" id="KI397403">
    <property type="protein sequence ID" value="ERM95794.1"/>
    <property type="molecule type" value="Genomic_DNA"/>
</dbReference>
<evidence type="ECO:0000313" key="1">
    <source>
        <dbReference type="EMBL" id="ERM95794.1"/>
    </source>
</evidence>
<dbReference type="AlphaFoldDB" id="W1NKP2"/>
<proteinExistence type="predicted"/>